<evidence type="ECO:0000256" key="4">
    <source>
        <dbReference type="RuleBase" id="RU004504"/>
    </source>
</evidence>
<comment type="cofactor">
    <cofactor evidence="1 4">
        <name>pyridoxal 5'-phosphate</name>
        <dbReference type="ChEBI" id="CHEBI:597326"/>
    </cofactor>
</comment>
<evidence type="ECO:0000256" key="3">
    <source>
        <dbReference type="RuleBase" id="RU004075"/>
    </source>
</evidence>
<dbReference type="Proteomes" id="UP001196509">
    <property type="component" value="Unassembled WGS sequence"/>
</dbReference>
<dbReference type="Pfam" id="PF00266">
    <property type="entry name" value="Aminotran_5"/>
    <property type="match status" value="1"/>
</dbReference>
<dbReference type="InterPro" id="IPR020578">
    <property type="entry name" value="Aminotrans_V_PyrdxlP_BS"/>
</dbReference>
<comment type="caution">
    <text evidence="6">The sequence shown here is derived from an EMBL/GenBank/DDBJ whole genome shotgun (WGS) entry which is preliminary data.</text>
</comment>
<keyword evidence="6" id="KW-0808">Transferase</keyword>
<keyword evidence="6" id="KW-0032">Aminotransferase</keyword>
<dbReference type="EMBL" id="JAICBX010000003">
    <property type="protein sequence ID" value="MBW8638700.1"/>
    <property type="molecule type" value="Genomic_DNA"/>
</dbReference>
<evidence type="ECO:0000313" key="7">
    <source>
        <dbReference type="Proteomes" id="UP001196509"/>
    </source>
</evidence>
<proteinExistence type="inferred from homology"/>
<dbReference type="Gene3D" id="3.90.1150.10">
    <property type="entry name" value="Aspartate Aminotransferase, domain 1"/>
    <property type="match status" value="1"/>
</dbReference>
<dbReference type="InterPro" id="IPR015421">
    <property type="entry name" value="PyrdxlP-dep_Trfase_major"/>
</dbReference>
<dbReference type="SUPFAM" id="SSF53383">
    <property type="entry name" value="PLP-dependent transferases"/>
    <property type="match status" value="1"/>
</dbReference>
<dbReference type="InterPro" id="IPR000192">
    <property type="entry name" value="Aminotrans_V_dom"/>
</dbReference>
<dbReference type="InterPro" id="IPR015424">
    <property type="entry name" value="PyrdxlP-dep_Trfase"/>
</dbReference>
<keyword evidence="2" id="KW-0663">Pyridoxal phosphate</keyword>
<name>A0AAE2ZPY1_9HYPH</name>
<organism evidence="6 7">
    <name type="scientific">Flavimaribacter sediminis</name>
    <dbReference type="NCBI Taxonomy" id="2865987"/>
    <lineage>
        <taxon>Bacteria</taxon>
        <taxon>Pseudomonadati</taxon>
        <taxon>Pseudomonadota</taxon>
        <taxon>Alphaproteobacteria</taxon>
        <taxon>Hyphomicrobiales</taxon>
        <taxon>Rhizobiaceae</taxon>
        <taxon>Flavimaribacter</taxon>
    </lineage>
</organism>
<evidence type="ECO:0000259" key="5">
    <source>
        <dbReference type="Pfam" id="PF00266"/>
    </source>
</evidence>
<evidence type="ECO:0000313" key="6">
    <source>
        <dbReference type="EMBL" id="MBW8638700.1"/>
    </source>
</evidence>
<comment type="similarity">
    <text evidence="3">Belongs to the class-V pyridoxal-phosphate-dependent aminotransferase family.</text>
</comment>
<feature type="domain" description="Aminotransferase class V" evidence="5">
    <location>
        <begin position="32"/>
        <end position="388"/>
    </location>
</feature>
<dbReference type="PANTHER" id="PTHR43686">
    <property type="entry name" value="SULFURTRANSFERASE-RELATED"/>
    <property type="match status" value="1"/>
</dbReference>
<evidence type="ECO:0000256" key="2">
    <source>
        <dbReference type="ARBA" id="ARBA00022898"/>
    </source>
</evidence>
<protein>
    <submittedName>
        <fullName evidence="6">Aminotransferase class V-fold PLP-dependent enzyme</fullName>
    </submittedName>
</protein>
<dbReference type="InterPro" id="IPR015422">
    <property type="entry name" value="PyrdxlP-dep_Trfase_small"/>
</dbReference>
<dbReference type="Gene3D" id="3.40.640.10">
    <property type="entry name" value="Type I PLP-dependent aspartate aminotransferase-like (Major domain)"/>
    <property type="match status" value="1"/>
</dbReference>
<evidence type="ECO:0000256" key="1">
    <source>
        <dbReference type="ARBA" id="ARBA00001933"/>
    </source>
</evidence>
<sequence length="548" mass="59302">MQIPTLTFEMIRRSVIGDAMPMPGPFGPRSLIYADHIASGRALSFIEDAIRDHILPAYGNTHTETSWCGRQTTHVREAARQAIRTSVGADEDHAVIFAGAGATAAADKLARALDLGPDATVFIGPYEHHSNDLTWRETKARIVRIPLNQAGELCLDTLAEELRERQGGGPFVGAFSAASNVTGVLTDLPALARLLHAYDGLLICDFAAAGPYVPVRLRASAPGETDRIDAALFSAHKFPGGPGASGVLVADRRIFDQKRPTMTGGGTVSYVTAEKHVYVEDPERREEAGTPAIIDNIRAGMVFDLKARMGDEVVAAQEEFLTQRLDNLLTAEPAVELLSPPRSRRLGIFSFNIRAGERLLHHNFVVALLNDLFGIQARGGCSCAGPYGHDLLGIDSATAWAHERAVARGYSVFRPGWARLGVSWFFDEETVDQIKAAIAFIAHRGLSVLPAYRLDAASGVWRPDPAALPGMVETIEDAAPDFAQMWFGNGAAPTTAPDFETCLAIAHEIADLAERHTPEVGPAFDAESEKLRWFWMPVEASRQLRGAA</sequence>
<reference evidence="6" key="1">
    <citation type="submission" date="2021-08" db="EMBL/GenBank/DDBJ databases">
        <title>Hoeflea bacterium WL0058 sp. nov., isolated from the sediment.</title>
        <authorList>
            <person name="Wang L."/>
            <person name="Zhang D."/>
        </authorList>
    </citation>
    <scope>NUCLEOTIDE SEQUENCE</scope>
    <source>
        <strain evidence="6">WL0058</strain>
    </source>
</reference>
<accession>A0AAE2ZPY1</accession>
<dbReference type="GO" id="GO:0008483">
    <property type="term" value="F:transaminase activity"/>
    <property type="evidence" value="ECO:0007669"/>
    <property type="project" value="UniProtKB-KW"/>
</dbReference>
<dbReference type="AlphaFoldDB" id="A0AAE2ZPY1"/>
<gene>
    <name evidence="6" type="ORF">K1W69_16000</name>
</gene>
<dbReference type="RefSeq" id="WP_220229435.1">
    <property type="nucleotide sequence ID" value="NZ_JAICBX010000003.1"/>
</dbReference>
<dbReference type="PANTHER" id="PTHR43686:SF1">
    <property type="entry name" value="AMINOTRAN_5 DOMAIN-CONTAINING PROTEIN"/>
    <property type="match status" value="1"/>
</dbReference>
<keyword evidence="7" id="KW-1185">Reference proteome</keyword>
<dbReference type="PROSITE" id="PS00595">
    <property type="entry name" value="AA_TRANSFER_CLASS_5"/>
    <property type="match status" value="1"/>
</dbReference>